<protein>
    <submittedName>
        <fullName evidence="1">Uncharacterized protein</fullName>
    </submittedName>
</protein>
<dbReference type="RefSeq" id="XP_024081984.1">
    <property type="nucleotide sequence ID" value="XM_024226216.1"/>
</dbReference>
<proteinExistence type="predicted"/>
<organism evidence="1 2">
    <name type="scientific">Cimex lectularius</name>
    <name type="common">Bed bug</name>
    <name type="synonym">Acanthia lectularia</name>
    <dbReference type="NCBI Taxonomy" id="79782"/>
    <lineage>
        <taxon>Eukaryota</taxon>
        <taxon>Metazoa</taxon>
        <taxon>Ecdysozoa</taxon>
        <taxon>Arthropoda</taxon>
        <taxon>Hexapoda</taxon>
        <taxon>Insecta</taxon>
        <taxon>Pterygota</taxon>
        <taxon>Neoptera</taxon>
        <taxon>Paraneoptera</taxon>
        <taxon>Hemiptera</taxon>
        <taxon>Heteroptera</taxon>
        <taxon>Panheteroptera</taxon>
        <taxon>Cimicomorpha</taxon>
        <taxon>Cimicidae</taxon>
        <taxon>Cimex</taxon>
    </lineage>
</organism>
<name>A0A8I6SG12_CIMLE</name>
<dbReference type="AlphaFoldDB" id="A0A8I6SG12"/>
<dbReference type="EnsemblMetazoa" id="XM_024226216.1">
    <property type="protein sequence ID" value="XP_024081984.1"/>
    <property type="gene ID" value="LOC106666394"/>
</dbReference>
<keyword evidence="2" id="KW-1185">Reference proteome</keyword>
<dbReference type="KEGG" id="clec:106666394"/>
<accession>A0A8I6SG12</accession>
<evidence type="ECO:0000313" key="1">
    <source>
        <dbReference type="EnsemblMetazoa" id="XP_024081984.1"/>
    </source>
</evidence>
<dbReference type="Proteomes" id="UP000494040">
    <property type="component" value="Unassembled WGS sequence"/>
</dbReference>
<sequence length="120" mass="13521">MNKGGLSDSRYYPQIALGRYYMHGYIAASQVECYPGSGVRGNFAQSSKRQTKPTCCPIKAGKTKGCSFYNICQAQLIMFSLCENWSKLLGLLDWMYPSVVFFTKATMNVELEREIQPTCC</sequence>
<reference evidence="1" key="1">
    <citation type="submission" date="2022-01" db="UniProtKB">
        <authorList>
            <consortium name="EnsemblMetazoa"/>
        </authorList>
    </citation>
    <scope>IDENTIFICATION</scope>
</reference>
<dbReference type="GeneID" id="106666394"/>
<evidence type="ECO:0000313" key="2">
    <source>
        <dbReference type="Proteomes" id="UP000494040"/>
    </source>
</evidence>